<dbReference type="Proteomes" id="UP000252107">
    <property type="component" value="Unassembled WGS sequence"/>
</dbReference>
<comment type="caution">
    <text evidence="1">The sequence shown here is derived from an EMBL/GenBank/DDBJ whole genome shotgun (WGS) entry which is preliminary data.</text>
</comment>
<accession>A0A367QLX6</accession>
<reference evidence="1" key="1">
    <citation type="submission" date="2016-04" db="EMBL/GenBank/DDBJ databases">
        <authorList>
            <person name="Tabuchi Yagui T.R."/>
        </authorList>
    </citation>
    <scope>NUCLEOTIDE SEQUENCE [LARGE SCALE GENOMIC DNA]</scope>
    <source>
        <strain evidence="1">NIES-26</strain>
    </source>
</reference>
<evidence type="ECO:0000313" key="1">
    <source>
        <dbReference type="EMBL" id="RCJ25177.1"/>
    </source>
</evidence>
<keyword evidence="2" id="KW-1185">Reference proteome</keyword>
<organism evidence="1 2">
    <name type="scientific">Nostoc minutum NIES-26</name>
    <dbReference type="NCBI Taxonomy" id="1844469"/>
    <lineage>
        <taxon>Bacteria</taxon>
        <taxon>Bacillati</taxon>
        <taxon>Cyanobacteriota</taxon>
        <taxon>Cyanophyceae</taxon>
        <taxon>Nostocales</taxon>
        <taxon>Nostocaceae</taxon>
        <taxon>Nostoc</taxon>
    </lineage>
</organism>
<gene>
    <name evidence="1" type="ORF">A6770_27950</name>
</gene>
<protein>
    <submittedName>
        <fullName evidence="1">Uncharacterized protein</fullName>
    </submittedName>
</protein>
<evidence type="ECO:0000313" key="2">
    <source>
        <dbReference type="Proteomes" id="UP000252107"/>
    </source>
</evidence>
<sequence>MSEYITPNGRIPTRHAKESLLRHGFQELFDLVDDIIENYSRRTTQSDGATVYIQRTRGKTTEHNIVIEGEEGIVTGLLK</sequence>
<proteinExistence type="predicted"/>
<dbReference type="EMBL" id="LXQD01000315">
    <property type="protein sequence ID" value="RCJ25177.1"/>
    <property type="molecule type" value="Genomic_DNA"/>
</dbReference>
<name>A0A367QLX6_9NOSO</name>
<dbReference type="AlphaFoldDB" id="A0A367QLX6"/>